<keyword evidence="5 6" id="KW-0472">Membrane</keyword>
<proteinExistence type="predicted"/>
<dbReference type="EMBL" id="JADFUA010000004">
    <property type="protein sequence ID" value="MBE9609552.1"/>
    <property type="molecule type" value="Genomic_DNA"/>
</dbReference>
<dbReference type="RefSeq" id="WP_194116073.1">
    <property type="nucleotide sequence ID" value="NZ_JADFUA010000004.1"/>
</dbReference>
<evidence type="ECO:0000256" key="3">
    <source>
        <dbReference type="ARBA" id="ARBA00022692"/>
    </source>
</evidence>
<evidence type="ECO:0000256" key="1">
    <source>
        <dbReference type="ARBA" id="ARBA00004651"/>
    </source>
</evidence>
<feature type="transmembrane region" description="Helical" evidence="6">
    <location>
        <begin position="17"/>
        <end position="36"/>
    </location>
</feature>
<keyword evidence="3 6" id="KW-0812">Transmembrane</keyword>
<sequence length="502" mass="53656">MAAGLHQAALESIAARLLYLLTRLALPPLVLAHVGLAEYGLWSIAFVLVGYLGLSVSGLATVYVREIARAYEQDDASHASRILSTGVLLALVLGGAFCTLLALLLPWVLAQFHLVPALHALATQLIMATCLIFLADLTLGAWGYVLHGLKRVHEQQRIWVTSFLLEWLAVAVLLQLDLGMSALLWAFALRYACSITLARWRVHLAWPALQIRLRLVSLQCLPQFARLGLASQLSDGWAMLLHSGDRLLAGAAFGAAATAILDLGSKLPATAISLSSGINQVLLPHAATARESAVSAIYHSGLRLGLLALLPVMPMLVAVAPALLTAWLGPRAELALLVSICLWMTPAWHLHTLTGAASSTLRGQGQIRLEFVYHGLRSTGLLAAALLAGNLASFVEGVALSLGVSALIYLWLASRTLGMSGTMLLCTLRPLLLIYPAAYAMALLCPWQLASRSSALQDLLLYGAIAAASLLLGIWKTALLPAEKALLQQTLRRLGAKETRHA</sequence>
<evidence type="ECO:0000313" key="8">
    <source>
        <dbReference type="Proteomes" id="UP000604481"/>
    </source>
</evidence>
<feature type="transmembrane region" description="Helical" evidence="6">
    <location>
        <begin position="304"/>
        <end position="328"/>
    </location>
</feature>
<organism evidence="7 8">
    <name type="scientific">Chitinilyticum piscinae</name>
    <dbReference type="NCBI Taxonomy" id="2866724"/>
    <lineage>
        <taxon>Bacteria</taxon>
        <taxon>Pseudomonadati</taxon>
        <taxon>Pseudomonadota</taxon>
        <taxon>Betaproteobacteria</taxon>
        <taxon>Neisseriales</taxon>
        <taxon>Chitinibacteraceae</taxon>
        <taxon>Chitinilyticum</taxon>
    </lineage>
</organism>
<keyword evidence="8" id="KW-1185">Reference proteome</keyword>
<protein>
    <recommendedName>
        <fullName evidence="9">Polysaccharide biosynthesis protein</fullName>
    </recommendedName>
</protein>
<evidence type="ECO:0000256" key="6">
    <source>
        <dbReference type="SAM" id="Phobius"/>
    </source>
</evidence>
<dbReference type="PANTHER" id="PTHR30250">
    <property type="entry name" value="PST FAMILY PREDICTED COLANIC ACID TRANSPORTER"/>
    <property type="match status" value="1"/>
</dbReference>
<dbReference type="Proteomes" id="UP000604481">
    <property type="component" value="Unassembled WGS sequence"/>
</dbReference>
<comment type="subcellular location">
    <subcellularLocation>
        <location evidence="1">Cell membrane</location>
        <topology evidence="1">Multi-pass membrane protein</topology>
    </subcellularLocation>
</comment>
<feature type="transmembrane region" description="Helical" evidence="6">
    <location>
        <begin position="85"/>
        <end position="109"/>
    </location>
</feature>
<keyword evidence="4 6" id="KW-1133">Transmembrane helix</keyword>
<feature type="transmembrane region" description="Helical" evidence="6">
    <location>
        <begin position="394"/>
        <end position="412"/>
    </location>
</feature>
<dbReference type="GO" id="GO:0005886">
    <property type="term" value="C:plasma membrane"/>
    <property type="evidence" value="ECO:0007669"/>
    <property type="project" value="UniProtKB-SubCell"/>
</dbReference>
<name>A0A8J7FKR5_9NEIS</name>
<dbReference type="PANTHER" id="PTHR30250:SF26">
    <property type="entry name" value="PSMA PROTEIN"/>
    <property type="match status" value="1"/>
</dbReference>
<reference evidence="7 8" key="1">
    <citation type="submission" date="2020-10" db="EMBL/GenBank/DDBJ databases">
        <title>The genome sequence of Chitinilyticum litopenaei 4Y14.</title>
        <authorList>
            <person name="Liu Y."/>
        </authorList>
    </citation>
    <scope>NUCLEOTIDE SEQUENCE [LARGE SCALE GENOMIC DNA]</scope>
    <source>
        <strain evidence="7 8">4Y14</strain>
    </source>
</reference>
<feature type="transmembrane region" description="Helical" evidence="6">
    <location>
        <begin position="432"/>
        <end position="449"/>
    </location>
</feature>
<evidence type="ECO:0000256" key="2">
    <source>
        <dbReference type="ARBA" id="ARBA00022475"/>
    </source>
</evidence>
<dbReference type="InterPro" id="IPR050833">
    <property type="entry name" value="Poly_Biosynth_Transport"/>
</dbReference>
<comment type="caution">
    <text evidence="7">The sequence shown here is derived from an EMBL/GenBank/DDBJ whole genome shotgun (WGS) entry which is preliminary data.</text>
</comment>
<evidence type="ECO:0000313" key="7">
    <source>
        <dbReference type="EMBL" id="MBE9609552.1"/>
    </source>
</evidence>
<gene>
    <name evidence="7" type="ORF">INR99_09320</name>
</gene>
<evidence type="ECO:0000256" key="5">
    <source>
        <dbReference type="ARBA" id="ARBA00023136"/>
    </source>
</evidence>
<accession>A0A8J7FKR5</accession>
<dbReference type="AlphaFoldDB" id="A0A8J7FKR5"/>
<feature type="transmembrane region" description="Helical" evidence="6">
    <location>
        <begin position="461"/>
        <end position="482"/>
    </location>
</feature>
<feature type="transmembrane region" description="Helical" evidence="6">
    <location>
        <begin position="121"/>
        <end position="146"/>
    </location>
</feature>
<feature type="transmembrane region" description="Helical" evidence="6">
    <location>
        <begin position="42"/>
        <end position="64"/>
    </location>
</feature>
<evidence type="ECO:0000256" key="4">
    <source>
        <dbReference type="ARBA" id="ARBA00022989"/>
    </source>
</evidence>
<keyword evidence="2" id="KW-1003">Cell membrane</keyword>
<evidence type="ECO:0008006" key="9">
    <source>
        <dbReference type="Google" id="ProtNLM"/>
    </source>
</evidence>
<feature type="transmembrane region" description="Helical" evidence="6">
    <location>
        <begin position="334"/>
        <end position="350"/>
    </location>
</feature>